<dbReference type="RefSeq" id="WP_013848576.1">
    <property type="nucleotide sequence ID" value="NC_015593.1"/>
</dbReference>
<reference evidence="2 3" key="1">
    <citation type="submission" date="2011-05" db="EMBL/GenBank/DDBJ databases">
        <title>Complete sequence of chromosome 1 of Sphingobium chlorophenolicum L-1.</title>
        <authorList>
            <consortium name="US DOE Joint Genome Institute"/>
            <person name="Lucas S."/>
            <person name="Han J."/>
            <person name="Lapidus A."/>
            <person name="Cheng J.-F."/>
            <person name="Goodwin L."/>
            <person name="Pitluck S."/>
            <person name="Peters L."/>
            <person name="Daligault H."/>
            <person name="Han C."/>
            <person name="Tapia R."/>
            <person name="Land M."/>
            <person name="Hauser L."/>
            <person name="Kyrpides N."/>
            <person name="Ivanova N."/>
            <person name="Pagani I."/>
            <person name="Turner P."/>
            <person name="Copley S."/>
            <person name="Woyke T."/>
        </authorList>
    </citation>
    <scope>NUCLEOTIDE SEQUENCE [LARGE SCALE GENOMIC DNA]</scope>
    <source>
        <strain evidence="2 3">L-1</strain>
    </source>
</reference>
<dbReference type="PANTHER" id="PTHR34203:SF15">
    <property type="entry name" value="SLL1173 PROTEIN"/>
    <property type="match status" value="1"/>
</dbReference>
<dbReference type="PANTHER" id="PTHR34203">
    <property type="entry name" value="METHYLTRANSFERASE, FKBM FAMILY PROTEIN"/>
    <property type="match status" value="1"/>
</dbReference>
<keyword evidence="2" id="KW-0489">Methyltransferase</keyword>
<dbReference type="Gene3D" id="3.40.50.150">
    <property type="entry name" value="Vaccinia Virus protein VP39"/>
    <property type="match status" value="1"/>
</dbReference>
<keyword evidence="2" id="KW-0808">Transferase</keyword>
<name>F6F0L8_SPHCR</name>
<accession>F6F0L8</accession>
<dbReference type="STRING" id="690566.Sphch_2697"/>
<dbReference type="NCBIfam" id="TIGR01444">
    <property type="entry name" value="fkbM_fam"/>
    <property type="match status" value="1"/>
</dbReference>
<protein>
    <submittedName>
        <fullName evidence="2">Methyltransferase FkbM family</fullName>
    </submittedName>
</protein>
<dbReference type="SUPFAM" id="SSF53335">
    <property type="entry name" value="S-adenosyl-L-methionine-dependent methyltransferases"/>
    <property type="match status" value="1"/>
</dbReference>
<dbReference type="Pfam" id="PF05050">
    <property type="entry name" value="Methyltransf_21"/>
    <property type="match status" value="1"/>
</dbReference>
<dbReference type="InterPro" id="IPR006342">
    <property type="entry name" value="FkbM_mtfrase"/>
</dbReference>
<dbReference type="EMBL" id="CP002798">
    <property type="protein sequence ID" value="AEG50340.1"/>
    <property type="molecule type" value="Genomic_DNA"/>
</dbReference>
<evidence type="ECO:0000313" key="3">
    <source>
        <dbReference type="Proteomes" id="UP000007150"/>
    </source>
</evidence>
<dbReference type="GO" id="GO:0032259">
    <property type="term" value="P:methylation"/>
    <property type="evidence" value="ECO:0007669"/>
    <property type="project" value="UniProtKB-KW"/>
</dbReference>
<dbReference type="KEGG" id="sch:Sphch_2697"/>
<gene>
    <name evidence="2" type="ORF">Sphch_2697</name>
</gene>
<dbReference type="AlphaFoldDB" id="F6F0L8"/>
<dbReference type="GO" id="GO:0008168">
    <property type="term" value="F:methyltransferase activity"/>
    <property type="evidence" value="ECO:0007669"/>
    <property type="project" value="UniProtKB-KW"/>
</dbReference>
<sequence length="299" mass="33615">MAILPSWFGRDHRRRRELPAPNSLPVFDVRALIPSKREYNEDLIRARCQAVSVAPAQTLARVLGRYKMYVDPQDYGLSPHLMLDGYWEMPTTEALVQCIRPGMVVADVGANVGYFTILMADLVGSSGKVMAFEPNPAMAERIRRSAYLNGLTERVEIYSVALHDANCPVSFLMPSDEPKNAYISPYEGVELTGGVILDAERLDSRAAWHSIELLKIDAEGSEERIWAGASGLRQSDRLRTIVLEFQPGRYTDPRAFIENICSWGFSLEWIDPALGIEAVTIEAILARRPDEDIMLVFRR</sequence>
<proteinExistence type="predicted"/>
<dbReference type="Proteomes" id="UP000007150">
    <property type="component" value="Chromosome 1"/>
</dbReference>
<dbReference type="HOGENOM" id="CLU_074577_1_1_5"/>
<evidence type="ECO:0000259" key="1">
    <source>
        <dbReference type="Pfam" id="PF05050"/>
    </source>
</evidence>
<feature type="domain" description="Methyltransferase FkbM" evidence="1">
    <location>
        <begin position="107"/>
        <end position="266"/>
    </location>
</feature>
<dbReference type="InterPro" id="IPR052514">
    <property type="entry name" value="SAM-dependent_MTase"/>
</dbReference>
<dbReference type="InterPro" id="IPR029063">
    <property type="entry name" value="SAM-dependent_MTases_sf"/>
</dbReference>
<organism evidence="2 3">
    <name type="scientific">Sphingobium chlorophenolicum L-1</name>
    <dbReference type="NCBI Taxonomy" id="690566"/>
    <lineage>
        <taxon>Bacteria</taxon>
        <taxon>Pseudomonadati</taxon>
        <taxon>Pseudomonadota</taxon>
        <taxon>Alphaproteobacteria</taxon>
        <taxon>Sphingomonadales</taxon>
        <taxon>Sphingomonadaceae</taxon>
        <taxon>Sphingobium</taxon>
    </lineage>
</organism>
<keyword evidence="3" id="KW-1185">Reference proteome</keyword>
<evidence type="ECO:0000313" key="2">
    <source>
        <dbReference type="EMBL" id="AEG50340.1"/>
    </source>
</evidence>